<organism evidence="1">
    <name type="scientific">Medicago truncatula</name>
    <name type="common">Barrel medic</name>
    <name type="synonym">Medicago tribuloides</name>
    <dbReference type="NCBI Taxonomy" id="3880"/>
    <lineage>
        <taxon>Eukaryota</taxon>
        <taxon>Viridiplantae</taxon>
        <taxon>Streptophyta</taxon>
        <taxon>Embryophyta</taxon>
        <taxon>Tracheophyta</taxon>
        <taxon>Spermatophyta</taxon>
        <taxon>Magnoliopsida</taxon>
        <taxon>eudicotyledons</taxon>
        <taxon>Gunneridae</taxon>
        <taxon>Pentapetalae</taxon>
        <taxon>rosids</taxon>
        <taxon>fabids</taxon>
        <taxon>Fabales</taxon>
        <taxon>Fabaceae</taxon>
        <taxon>Papilionoideae</taxon>
        <taxon>50 kb inversion clade</taxon>
        <taxon>NPAAA clade</taxon>
        <taxon>Hologalegina</taxon>
        <taxon>IRL clade</taxon>
        <taxon>Trifolieae</taxon>
        <taxon>Medicago</taxon>
    </lineage>
</organism>
<evidence type="ECO:0000313" key="1">
    <source>
        <dbReference type="EMBL" id="ABN06050.1"/>
    </source>
</evidence>
<proteinExistence type="predicted"/>
<reference evidence="1" key="2">
    <citation type="submission" date="2007-03" db="EMBL/GenBank/DDBJ databases">
        <authorList>
            <consortium name="The International Medicago Genome Annotation Group"/>
        </authorList>
    </citation>
    <scope>NUCLEOTIDE SEQUENCE</scope>
</reference>
<dbReference type="AlphaFoldDB" id="A2Q2B3"/>
<protein>
    <submittedName>
        <fullName evidence="1">Uncharacterized protein</fullName>
    </submittedName>
</protein>
<gene>
    <name evidence="1" type="ORF">MtrDRAFT_AC149642g31v2</name>
</gene>
<accession>A2Q2B3</accession>
<sequence>MNSPEKMKFPADLQGLRRSFILAGGEVRESLAKGP</sequence>
<reference evidence="1" key="1">
    <citation type="submission" date="2004-07" db="EMBL/GenBank/DDBJ databases">
        <authorList>
            <person name="Town C.D."/>
        </authorList>
    </citation>
    <scope>NUCLEOTIDE SEQUENCE</scope>
</reference>
<name>A2Q2B3_MEDTR</name>
<dbReference type="EMBL" id="AC149642">
    <property type="protein sequence ID" value="ABN06050.1"/>
    <property type="molecule type" value="Genomic_DNA"/>
</dbReference>